<keyword evidence="1" id="KW-0449">Lipoprotein</keyword>
<dbReference type="InterPro" id="IPR053196">
    <property type="entry name" value="Lipoprotein_YbaY-like"/>
</dbReference>
<organism evidence="1 2">
    <name type="scientific">Spartinivicinus poritis</name>
    <dbReference type="NCBI Taxonomy" id="2994640"/>
    <lineage>
        <taxon>Bacteria</taxon>
        <taxon>Pseudomonadati</taxon>
        <taxon>Pseudomonadota</taxon>
        <taxon>Gammaproteobacteria</taxon>
        <taxon>Oceanospirillales</taxon>
        <taxon>Zooshikellaceae</taxon>
        <taxon>Spartinivicinus</taxon>
    </lineage>
</organism>
<evidence type="ECO:0000313" key="1">
    <source>
        <dbReference type="EMBL" id="MDE1465099.1"/>
    </source>
</evidence>
<dbReference type="Proteomes" id="UP001528823">
    <property type="component" value="Unassembled WGS sequence"/>
</dbReference>
<gene>
    <name evidence="1" type="ORF">ORQ98_24355</name>
</gene>
<dbReference type="Pfam" id="PF09619">
    <property type="entry name" value="YscW"/>
    <property type="match status" value="1"/>
</dbReference>
<reference evidence="1 2" key="1">
    <citation type="submission" date="2022-11" db="EMBL/GenBank/DDBJ databases">
        <title>Spartinivicinus poritis sp. nov., isolated from scleractinian coral Porites lutea.</title>
        <authorList>
            <person name="Zhang G."/>
            <person name="Cai L."/>
            <person name="Wei Q."/>
        </authorList>
    </citation>
    <scope>NUCLEOTIDE SEQUENCE [LARGE SCALE GENOMIC DNA]</scope>
    <source>
        <strain evidence="1 2">A2-2</strain>
    </source>
</reference>
<dbReference type="InterPro" id="IPR039366">
    <property type="entry name" value="Pilotin"/>
</dbReference>
<dbReference type="RefSeq" id="WP_274691410.1">
    <property type="nucleotide sequence ID" value="NZ_JAPMOU010000051.1"/>
</dbReference>
<dbReference type="EMBL" id="JAPMOU010000051">
    <property type="protein sequence ID" value="MDE1465099.1"/>
    <property type="molecule type" value="Genomic_DNA"/>
</dbReference>
<dbReference type="PANTHER" id="PTHR38013:SF1">
    <property type="entry name" value="GLYCOPROTEIN_POLYSACCHARIDE METABOLISM"/>
    <property type="match status" value="1"/>
</dbReference>
<sequence length="130" mass="14627">MKQLILILFGLSIQAAAVSAELKQVYISGMINYSKVVELPKNAIFKVRLVDASLRDAKHKVISEQSLKVSSQPNFYQLPVDIKYINPSNDYEVEAFIKVDGTSWFLNTSVQPVFTEATQDKADLNLDFVK</sequence>
<protein>
    <submittedName>
        <fullName evidence="1">YbaY family lipoprotein</fullName>
    </submittedName>
</protein>
<proteinExistence type="predicted"/>
<name>A0ABT5UFD7_9GAMM</name>
<keyword evidence="2" id="KW-1185">Reference proteome</keyword>
<dbReference type="PANTHER" id="PTHR38013">
    <property type="entry name" value="GLYCOPROTEIN/POLYSACCHARIDE METABOLISM"/>
    <property type="match status" value="1"/>
</dbReference>
<evidence type="ECO:0000313" key="2">
    <source>
        <dbReference type="Proteomes" id="UP001528823"/>
    </source>
</evidence>
<accession>A0ABT5UFD7</accession>
<comment type="caution">
    <text evidence="1">The sequence shown here is derived from an EMBL/GenBank/DDBJ whole genome shotgun (WGS) entry which is preliminary data.</text>
</comment>